<organism evidence="1 2">
    <name type="scientific">Schizopora paradoxa</name>
    <dbReference type="NCBI Taxonomy" id="27342"/>
    <lineage>
        <taxon>Eukaryota</taxon>
        <taxon>Fungi</taxon>
        <taxon>Dikarya</taxon>
        <taxon>Basidiomycota</taxon>
        <taxon>Agaricomycotina</taxon>
        <taxon>Agaricomycetes</taxon>
        <taxon>Hymenochaetales</taxon>
        <taxon>Schizoporaceae</taxon>
        <taxon>Schizopora</taxon>
    </lineage>
</organism>
<dbReference type="Proteomes" id="UP000053477">
    <property type="component" value="Unassembled WGS sequence"/>
</dbReference>
<evidence type="ECO:0000313" key="2">
    <source>
        <dbReference type="Proteomes" id="UP000053477"/>
    </source>
</evidence>
<reference evidence="1 2" key="1">
    <citation type="submission" date="2015-04" db="EMBL/GenBank/DDBJ databases">
        <title>Complete genome sequence of Schizopora paradoxa KUC8140, a cosmopolitan wood degrader in East Asia.</title>
        <authorList>
            <consortium name="DOE Joint Genome Institute"/>
            <person name="Min B."/>
            <person name="Park H."/>
            <person name="Jang Y."/>
            <person name="Kim J.-J."/>
            <person name="Kim K.H."/>
            <person name="Pangilinan J."/>
            <person name="Lipzen A."/>
            <person name="Riley R."/>
            <person name="Grigoriev I.V."/>
            <person name="Spatafora J.W."/>
            <person name="Choi I.-G."/>
        </authorList>
    </citation>
    <scope>NUCLEOTIDE SEQUENCE [LARGE SCALE GENOMIC DNA]</scope>
    <source>
        <strain evidence="1 2">KUC8140</strain>
    </source>
</reference>
<protein>
    <submittedName>
        <fullName evidence="1">Uncharacterized protein</fullName>
    </submittedName>
</protein>
<evidence type="ECO:0000313" key="1">
    <source>
        <dbReference type="EMBL" id="KLO05530.1"/>
    </source>
</evidence>
<gene>
    <name evidence="1" type="ORF">SCHPADRAFT_933583</name>
</gene>
<keyword evidence="2" id="KW-1185">Reference proteome</keyword>
<dbReference type="InParanoid" id="A0A0H2R168"/>
<dbReference type="AlphaFoldDB" id="A0A0H2R168"/>
<name>A0A0H2R168_9AGAM</name>
<dbReference type="EMBL" id="KQ086296">
    <property type="protein sequence ID" value="KLO05530.1"/>
    <property type="molecule type" value="Genomic_DNA"/>
</dbReference>
<proteinExistence type="predicted"/>
<accession>A0A0H2R168</accession>
<sequence length="485" mass="55144">MESAIVTELEVKRIESPPQLPSQFQNVSIVLEILAGYLRELYIASANDAHSIRWPGDLRNEPYRTCYVHGKEEALMKYTNNEGRPILLNFLQTINSLDRRAHSVVRRILGYALAFDFNSPNSEAKSYMDGFHLLGGYTRTLVVRDRFSKGCPFDLNKHMDVLGHHASFFGALAQKATFLRILQLTFDDAHNVGMTLAFLLRCVPSLEELCLKFETQTASINMAEIIFGLGVNISECTALRTIRLEHFAISDLIRTSRGLPIELSSLLRFKSLTDVHLYDPFRYKQLHTYDVAGNDFKNSLRKLSWRRKAVEQDFTLNSAWLRDVDIVAAMPAQYRQLLSSVPHMTLEVVYSGAPIAVPTVSELWTPLHSLTILTDDFPTTEFLTHLPTSLDLLVIRIEADRCRAQPSFLDRRLSKFVEASGVRNIRLRISRCILKGGDKRYGFQNPGFEGPDGSLFLKTRSSCLARGCQFTLENMPATFERDHFK</sequence>